<evidence type="ECO:0000256" key="1">
    <source>
        <dbReference type="SAM" id="MobiDB-lite"/>
    </source>
</evidence>
<name>A0A2N1M4B8_9GLOM</name>
<feature type="compositionally biased region" description="Low complexity" evidence="1">
    <location>
        <begin position="70"/>
        <end position="126"/>
    </location>
</feature>
<proteinExistence type="predicted"/>
<reference evidence="2 3" key="1">
    <citation type="submission" date="2016-04" db="EMBL/GenBank/DDBJ databases">
        <title>Genome analyses suggest a sexual origin of heterokaryosis in a supposedly ancient asexual fungus.</title>
        <authorList>
            <person name="Ropars J."/>
            <person name="Sedzielewska K."/>
            <person name="Noel J."/>
            <person name="Charron P."/>
            <person name="Farinelli L."/>
            <person name="Marton T."/>
            <person name="Kruger M."/>
            <person name="Pelin A."/>
            <person name="Brachmann A."/>
            <person name="Corradi N."/>
        </authorList>
    </citation>
    <scope>NUCLEOTIDE SEQUENCE [LARGE SCALE GENOMIC DNA]</scope>
    <source>
        <strain evidence="2 3">C2</strain>
    </source>
</reference>
<sequence>MTMAFRGKGLTWHPPNKAQTLCHVCGRPGCSPSVCNPCTTQKVDDRLNKLYSRFNAGPRRGRQDSHQSRENSNSRSRSNNNTNTSRPNTSQSSNRTNNNNNNHRNNNNPSGSTSPSHKPHPVSSVPPTFPSDNPACTLPQHNYH</sequence>
<gene>
    <name evidence="2" type="ORF">RhiirC2_799957</name>
</gene>
<feature type="region of interest" description="Disordered" evidence="1">
    <location>
        <begin position="49"/>
        <end position="144"/>
    </location>
</feature>
<accession>A0A2N1M4B8</accession>
<dbReference type="AlphaFoldDB" id="A0A2N1M4B8"/>
<reference evidence="2 3" key="2">
    <citation type="submission" date="2017-10" db="EMBL/GenBank/DDBJ databases">
        <title>Extensive intraspecific genome diversity in a model arbuscular mycorrhizal fungus.</title>
        <authorList>
            <person name="Chen E.C.H."/>
            <person name="Morin E."/>
            <person name="Baudet D."/>
            <person name="Noel J."/>
            <person name="Ndikumana S."/>
            <person name="Charron P."/>
            <person name="St-Onge C."/>
            <person name="Giorgi J."/>
            <person name="Grigoriev I.V."/>
            <person name="Roux C."/>
            <person name="Martin F.M."/>
            <person name="Corradi N."/>
        </authorList>
    </citation>
    <scope>NUCLEOTIDE SEQUENCE [LARGE SCALE GENOMIC DNA]</scope>
    <source>
        <strain evidence="2 3">C2</strain>
    </source>
</reference>
<evidence type="ECO:0000313" key="3">
    <source>
        <dbReference type="Proteomes" id="UP000233469"/>
    </source>
</evidence>
<comment type="caution">
    <text evidence="2">The sequence shown here is derived from an EMBL/GenBank/DDBJ whole genome shotgun (WGS) entry which is preliminary data.</text>
</comment>
<dbReference type="Proteomes" id="UP000233469">
    <property type="component" value="Unassembled WGS sequence"/>
</dbReference>
<dbReference type="EMBL" id="LLXL01005589">
    <property type="protein sequence ID" value="PKK56458.1"/>
    <property type="molecule type" value="Genomic_DNA"/>
</dbReference>
<evidence type="ECO:0000313" key="2">
    <source>
        <dbReference type="EMBL" id="PKK56458.1"/>
    </source>
</evidence>
<protein>
    <submittedName>
        <fullName evidence="2">Uncharacterized protein</fullName>
    </submittedName>
</protein>
<organism evidence="2 3">
    <name type="scientific">Rhizophagus irregularis</name>
    <dbReference type="NCBI Taxonomy" id="588596"/>
    <lineage>
        <taxon>Eukaryota</taxon>
        <taxon>Fungi</taxon>
        <taxon>Fungi incertae sedis</taxon>
        <taxon>Mucoromycota</taxon>
        <taxon>Glomeromycotina</taxon>
        <taxon>Glomeromycetes</taxon>
        <taxon>Glomerales</taxon>
        <taxon>Glomeraceae</taxon>
        <taxon>Rhizophagus</taxon>
    </lineage>
</organism>